<protein>
    <submittedName>
        <fullName evidence="3">Uncharacterized protein</fullName>
    </submittedName>
</protein>
<gene>
    <name evidence="3" type="ORF">HRI_001244900</name>
</gene>
<feature type="transmembrane region" description="Helical" evidence="2">
    <location>
        <begin position="192"/>
        <end position="209"/>
    </location>
</feature>
<feature type="region of interest" description="Disordered" evidence="1">
    <location>
        <begin position="91"/>
        <end position="130"/>
    </location>
</feature>
<feature type="transmembrane region" description="Helical" evidence="2">
    <location>
        <begin position="252"/>
        <end position="269"/>
    </location>
</feature>
<evidence type="ECO:0000256" key="2">
    <source>
        <dbReference type="SAM" id="Phobius"/>
    </source>
</evidence>
<organism evidence="3 4">
    <name type="scientific">Hibiscus trionum</name>
    <name type="common">Flower of an hour</name>
    <dbReference type="NCBI Taxonomy" id="183268"/>
    <lineage>
        <taxon>Eukaryota</taxon>
        <taxon>Viridiplantae</taxon>
        <taxon>Streptophyta</taxon>
        <taxon>Embryophyta</taxon>
        <taxon>Tracheophyta</taxon>
        <taxon>Spermatophyta</taxon>
        <taxon>Magnoliopsida</taxon>
        <taxon>eudicotyledons</taxon>
        <taxon>Gunneridae</taxon>
        <taxon>Pentapetalae</taxon>
        <taxon>rosids</taxon>
        <taxon>malvids</taxon>
        <taxon>Malvales</taxon>
        <taxon>Malvaceae</taxon>
        <taxon>Malvoideae</taxon>
        <taxon>Hibiscus</taxon>
    </lineage>
</organism>
<accession>A0A9W7LTZ3</accession>
<dbReference type="AlphaFoldDB" id="A0A9W7LTZ3"/>
<evidence type="ECO:0000313" key="3">
    <source>
        <dbReference type="EMBL" id="GMI75756.1"/>
    </source>
</evidence>
<feature type="region of interest" description="Disordered" evidence="1">
    <location>
        <begin position="14"/>
        <end position="35"/>
    </location>
</feature>
<evidence type="ECO:0000256" key="1">
    <source>
        <dbReference type="SAM" id="MobiDB-lite"/>
    </source>
</evidence>
<feature type="compositionally biased region" description="Polar residues" evidence="1">
    <location>
        <begin position="91"/>
        <end position="103"/>
    </location>
</feature>
<keyword evidence="2" id="KW-0472">Membrane</keyword>
<feature type="transmembrane region" description="Helical" evidence="2">
    <location>
        <begin position="163"/>
        <end position="180"/>
    </location>
</feature>
<name>A0A9W7LTZ3_HIBTR</name>
<dbReference type="Proteomes" id="UP001165190">
    <property type="component" value="Unassembled WGS sequence"/>
</dbReference>
<reference evidence="3" key="1">
    <citation type="submission" date="2023-05" db="EMBL/GenBank/DDBJ databases">
        <title>Genome and transcriptome analyses reveal genes involved in the formation of fine ridges on petal epidermal cells in Hibiscus trionum.</title>
        <authorList>
            <person name="Koshimizu S."/>
            <person name="Masuda S."/>
            <person name="Ishii T."/>
            <person name="Shirasu K."/>
            <person name="Hoshino A."/>
            <person name="Arita M."/>
        </authorList>
    </citation>
    <scope>NUCLEOTIDE SEQUENCE</scope>
    <source>
        <strain evidence="3">Hamamatsu line</strain>
    </source>
</reference>
<feature type="compositionally biased region" description="Pro residues" evidence="1">
    <location>
        <begin position="22"/>
        <end position="32"/>
    </location>
</feature>
<dbReference type="PANTHER" id="PTHR37222:SF1">
    <property type="entry name" value="OS02G0718000 PROTEIN"/>
    <property type="match status" value="1"/>
</dbReference>
<dbReference type="EMBL" id="BSYR01000012">
    <property type="protein sequence ID" value="GMI75756.1"/>
    <property type="molecule type" value="Genomic_DNA"/>
</dbReference>
<keyword evidence="2" id="KW-0812">Transmembrane</keyword>
<dbReference type="OrthoDB" id="1908269at2759"/>
<keyword evidence="2" id="KW-1133">Transmembrane helix</keyword>
<keyword evidence="4" id="KW-1185">Reference proteome</keyword>
<dbReference type="PANTHER" id="PTHR37222">
    <property type="entry name" value="OS02G0718000 PROTEIN"/>
    <property type="match status" value="1"/>
</dbReference>
<comment type="caution">
    <text evidence="3">The sequence shown here is derived from an EMBL/GenBank/DDBJ whole genome shotgun (WGS) entry which is preliminary data.</text>
</comment>
<evidence type="ECO:0000313" key="4">
    <source>
        <dbReference type="Proteomes" id="UP001165190"/>
    </source>
</evidence>
<sequence length="271" mass="29927">MISRSRILISKLPIRRNSISPPSNPNLQPHPFPSASTLNQLTSHLCSGRSFSPSYCSSIERTLGTLPFHKSLEEDLNLVFIRRASYASISPRNLSTASSTPTPKSDNEKSDNSSSESHPSQNPDFKHQEIEGPTVERDLSALANETREVLETMMKNIYGLSKAVALLGLLHLGLGAWISYAHGSGAHPLNEVTVQSVMAFGFPFTLAFMLRQSVKPMYFFKMMEERGRLQILTLTLQVAKSLSVLFVRFRVVSLLCIAGASIGLMFNVLSK</sequence>
<proteinExistence type="predicted"/>